<proteinExistence type="predicted"/>
<comment type="caution">
    <text evidence="2">The sequence shown here is derived from an EMBL/GenBank/DDBJ whole genome shotgun (WGS) entry which is preliminary data.</text>
</comment>
<protein>
    <submittedName>
        <fullName evidence="2">DUF998 domain-containing protein</fullName>
    </submittedName>
</protein>
<keyword evidence="1" id="KW-0812">Transmembrane</keyword>
<feature type="transmembrane region" description="Helical" evidence="1">
    <location>
        <begin position="122"/>
        <end position="144"/>
    </location>
</feature>
<feature type="transmembrane region" description="Helical" evidence="1">
    <location>
        <begin position="7"/>
        <end position="28"/>
    </location>
</feature>
<feature type="transmembrane region" description="Helical" evidence="1">
    <location>
        <begin position="86"/>
        <end position="110"/>
    </location>
</feature>
<evidence type="ECO:0000313" key="2">
    <source>
        <dbReference type="EMBL" id="MDI6452861.1"/>
    </source>
</evidence>
<feature type="transmembrane region" description="Helical" evidence="1">
    <location>
        <begin position="186"/>
        <end position="204"/>
    </location>
</feature>
<evidence type="ECO:0000313" key="3">
    <source>
        <dbReference type="Proteomes" id="UP001431532"/>
    </source>
</evidence>
<dbReference type="EMBL" id="JASCXW010000012">
    <property type="protein sequence ID" value="MDI6452861.1"/>
    <property type="molecule type" value="Genomic_DNA"/>
</dbReference>
<dbReference type="InterPro" id="IPR009339">
    <property type="entry name" value="DUF998"/>
</dbReference>
<gene>
    <name evidence="2" type="ORF">QJ521_04725</name>
</gene>
<sequence length="211" mass="23850">MINKNKLRLTISVLGVIAIVSYLTHVVVGRFMNSDYHWLSQAISDLTADQANGVMYTRFFSYVYGFLSFITLWCIVYLYKAKTHKLLYIGLILFASMLTVSAIGYALFPLSESGYIGNFQNVMHMIVTGLVVLSTIASLIFMILGYKKIGDRKGLYISILTLFTLIVSGGLMGLINPAYFGLIERFSVYSVIFYFGYILYDFIIRGKESVF</sequence>
<dbReference type="RefSeq" id="WP_282839285.1">
    <property type="nucleotide sequence ID" value="NZ_JASCXW010000012.1"/>
</dbReference>
<organism evidence="2 3">
    <name type="scientific">Peloplasma aerotolerans</name>
    <dbReference type="NCBI Taxonomy" id="3044389"/>
    <lineage>
        <taxon>Bacteria</taxon>
        <taxon>Bacillati</taxon>
        <taxon>Mycoplasmatota</taxon>
        <taxon>Mollicutes</taxon>
        <taxon>Acholeplasmatales</taxon>
        <taxon>Acholeplasmataceae</taxon>
        <taxon>Peloplasma</taxon>
    </lineage>
</organism>
<keyword evidence="1" id="KW-0472">Membrane</keyword>
<dbReference type="Proteomes" id="UP001431532">
    <property type="component" value="Unassembled WGS sequence"/>
</dbReference>
<name>A0AAW6U9V4_9MOLU</name>
<feature type="transmembrane region" description="Helical" evidence="1">
    <location>
        <begin position="59"/>
        <end position="79"/>
    </location>
</feature>
<feature type="transmembrane region" description="Helical" evidence="1">
    <location>
        <begin position="156"/>
        <end position="180"/>
    </location>
</feature>
<keyword evidence="1" id="KW-1133">Transmembrane helix</keyword>
<evidence type="ECO:0000256" key="1">
    <source>
        <dbReference type="SAM" id="Phobius"/>
    </source>
</evidence>
<dbReference type="AlphaFoldDB" id="A0AAW6U9V4"/>
<keyword evidence="3" id="KW-1185">Reference proteome</keyword>
<accession>A0AAW6U9V4</accession>
<reference evidence="2" key="1">
    <citation type="submission" date="2023-05" db="EMBL/GenBank/DDBJ databases">
        <title>Mariniplasma microaerophilum sp. nov., a novel anaerobic mollicute isolated from terrestrial mud volcano, Taman Peninsula, Russia.</title>
        <authorList>
            <person name="Khomyakova M.A."/>
            <person name="Merkel A.Y."/>
            <person name="Slobodkin A.I."/>
        </authorList>
    </citation>
    <scope>NUCLEOTIDE SEQUENCE</scope>
    <source>
        <strain evidence="2">M4Ah</strain>
    </source>
</reference>
<dbReference type="Pfam" id="PF06197">
    <property type="entry name" value="DUF998"/>
    <property type="match status" value="1"/>
</dbReference>